<sequence>MPNVKPALVKAKDNLSGHGSRPQAPLAAGASVYAPRHSNLSVRSIAQSVRGMMGHKNVDRAGQELVTDHAGYTSSQHENAGPAENAVPAVNVDQPENAAKDKSKKGKNPFSKLSKIWKKRVSTEEDQQTTAEDSHPTVTSAAPTSQVPPPTLPVRSTLRPHCQHQLRPCGHFVETPNPTFCGTNCLCFSAFAADKKLLEDPFACTVCLKDEVKRRNDARMHQVREEYADFGLEAVPQLRAEVCRLQDQLEREEFEIEELRVEHGGRFCMAAPLPTSHSPSMAT</sequence>
<reference evidence="2 3" key="1">
    <citation type="submission" date="2024-04" db="EMBL/GenBank/DDBJ databases">
        <title>Phyllosticta paracitricarpa is synonymous to the EU quarantine fungus P. citricarpa based on phylogenomic analyses.</title>
        <authorList>
            <consortium name="Lawrence Berkeley National Laboratory"/>
            <person name="Van Ingen-Buijs V.A."/>
            <person name="Van Westerhoven A.C."/>
            <person name="Haridas S."/>
            <person name="Skiadas P."/>
            <person name="Martin F."/>
            <person name="Groenewald J.Z."/>
            <person name="Crous P.W."/>
            <person name="Seidl M.F."/>
        </authorList>
    </citation>
    <scope>NUCLEOTIDE SEQUENCE [LARGE SCALE GENOMIC DNA]</scope>
    <source>
        <strain evidence="2 3">CBS 123374</strain>
    </source>
</reference>
<feature type="region of interest" description="Disordered" evidence="1">
    <location>
        <begin position="1"/>
        <end position="24"/>
    </location>
</feature>
<feature type="compositionally biased region" description="Polar residues" evidence="1">
    <location>
        <begin position="128"/>
        <end position="145"/>
    </location>
</feature>
<dbReference type="Proteomes" id="UP001492380">
    <property type="component" value="Unassembled WGS sequence"/>
</dbReference>
<evidence type="ECO:0000256" key="1">
    <source>
        <dbReference type="SAM" id="MobiDB-lite"/>
    </source>
</evidence>
<proteinExistence type="predicted"/>
<protein>
    <submittedName>
        <fullName evidence="2">Uncharacterized protein</fullName>
    </submittedName>
</protein>
<accession>A0ABR1YMD8</accession>
<dbReference type="EMBL" id="JBBWRZ010000006">
    <property type="protein sequence ID" value="KAK8233671.1"/>
    <property type="molecule type" value="Genomic_DNA"/>
</dbReference>
<evidence type="ECO:0000313" key="2">
    <source>
        <dbReference type="EMBL" id="KAK8233671.1"/>
    </source>
</evidence>
<keyword evidence="3" id="KW-1185">Reference proteome</keyword>
<name>A0ABR1YMD8_9PEZI</name>
<feature type="region of interest" description="Disordered" evidence="1">
    <location>
        <begin position="97"/>
        <end position="156"/>
    </location>
</feature>
<organism evidence="2 3">
    <name type="scientific">Phyllosticta capitalensis</name>
    <dbReference type="NCBI Taxonomy" id="121624"/>
    <lineage>
        <taxon>Eukaryota</taxon>
        <taxon>Fungi</taxon>
        <taxon>Dikarya</taxon>
        <taxon>Ascomycota</taxon>
        <taxon>Pezizomycotina</taxon>
        <taxon>Dothideomycetes</taxon>
        <taxon>Dothideomycetes incertae sedis</taxon>
        <taxon>Botryosphaeriales</taxon>
        <taxon>Phyllostictaceae</taxon>
        <taxon>Phyllosticta</taxon>
    </lineage>
</organism>
<comment type="caution">
    <text evidence="2">The sequence shown here is derived from an EMBL/GenBank/DDBJ whole genome shotgun (WGS) entry which is preliminary data.</text>
</comment>
<evidence type="ECO:0000313" key="3">
    <source>
        <dbReference type="Proteomes" id="UP001492380"/>
    </source>
</evidence>
<gene>
    <name evidence="2" type="ORF">HDK90DRAFT_466695</name>
</gene>